<organism evidence="1 2">
    <name type="scientific">Linderina macrospora</name>
    <dbReference type="NCBI Taxonomy" id="4868"/>
    <lineage>
        <taxon>Eukaryota</taxon>
        <taxon>Fungi</taxon>
        <taxon>Fungi incertae sedis</taxon>
        <taxon>Zoopagomycota</taxon>
        <taxon>Kickxellomycotina</taxon>
        <taxon>Kickxellomycetes</taxon>
        <taxon>Kickxellales</taxon>
        <taxon>Kickxellaceae</taxon>
        <taxon>Linderina</taxon>
    </lineage>
</organism>
<proteinExistence type="predicted"/>
<accession>A0ACC1J9F8</accession>
<gene>
    <name evidence="1" type="ORF">FBU59_003108</name>
</gene>
<dbReference type="Proteomes" id="UP001150603">
    <property type="component" value="Unassembled WGS sequence"/>
</dbReference>
<evidence type="ECO:0000313" key="2">
    <source>
        <dbReference type="Proteomes" id="UP001150603"/>
    </source>
</evidence>
<keyword evidence="2" id="KW-1185">Reference proteome</keyword>
<sequence>MCDALLDSTQRQSLVNILLHAVDIFNPVLPWTMCKKWSDLMNIESFNQGDLEKKMSLPVSPNMDRNTTDQRQVSLDFGNIIIRPFFIELVSLFPVDDRLLPSLDKNLKMWSRLTPDNLHNVNPPVGANSDIYSWPSDSRPKAIQRTHSRVLNEGRRLSIAAGTVEIPQSRLEMIRRHSHEGFEALHRRMVGRLFSKHLERIQERRKISYKVLSLDDNNSLSPAKQGIQPLSTRFSPRIYGSRVWNGFSADMLSPVTEGGAGDEASNSGNDAVVSPVDITQGPSALTPLPTDVESLQSMYWGETAQPLDSIPVYLDEKQQQQQWSTGVFPKAGSEQPPDSIEPASISVLPPFLNAYQISNGLGFGRQYRSSSLDPTLLASLPSTYPSLAHPTHHCEQIPSGSSDEQ</sequence>
<evidence type="ECO:0000313" key="1">
    <source>
        <dbReference type="EMBL" id="KAJ1942757.1"/>
    </source>
</evidence>
<reference evidence="1" key="1">
    <citation type="submission" date="2022-07" db="EMBL/GenBank/DDBJ databases">
        <title>Phylogenomic reconstructions and comparative analyses of Kickxellomycotina fungi.</title>
        <authorList>
            <person name="Reynolds N.K."/>
            <person name="Stajich J.E."/>
            <person name="Barry K."/>
            <person name="Grigoriev I.V."/>
            <person name="Crous P."/>
            <person name="Smith M.E."/>
        </authorList>
    </citation>
    <scope>NUCLEOTIDE SEQUENCE</scope>
    <source>
        <strain evidence="1">NRRL 5244</strain>
    </source>
</reference>
<comment type="caution">
    <text evidence="1">The sequence shown here is derived from an EMBL/GenBank/DDBJ whole genome shotgun (WGS) entry which is preliminary data.</text>
</comment>
<dbReference type="EMBL" id="JANBPW010001883">
    <property type="protein sequence ID" value="KAJ1942757.1"/>
    <property type="molecule type" value="Genomic_DNA"/>
</dbReference>
<protein>
    <submittedName>
        <fullName evidence="1">Uncharacterized protein</fullName>
    </submittedName>
</protein>
<name>A0ACC1J9F8_9FUNG</name>